<proteinExistence type="predicted"/>
<sequence>MSSTPEHPGGSERTAPEEAVDAAEAAAERAQRREAVLKAHRRSRRWRGRALAAAAGAGAMVLVGGVAVVGSISPAVMPEVDGAAHPARLTASAASMVCPPAPRLPEGAAAGTDTEFSPVSTSAEWTSRVLLLSDLAGRVPGAVVSPVGAEPGSEGERLTPAQPVDLQQGAPATAGQDGVPVQQASVHSVPGGRDLAAGQLTTVEPLGGQAALASAVTGYTAQDGDLAGLAAADCQAPAHRHWLTGASTTLGTTSVLTLVNPSTTASTVDLDLLGADGPVEAPGARGIVLAPGESTSVVLAGLAPDQEHVAVRVMASGGAVTAGIQQHRLDGVTPAGVELIQPGAEPSATAVVPGVRIPSATVLEELSDPAAGPSLLIAAPVTSGPTRAEVSVIGPDGEVDLPETAEVDLAPGSAVRVPLAGVPRGEYTVTVSADGPVVASARGLDTMEAELPEGGDAQPVDRATMPAAAPLGLEQMVALPSHARSHLVLAAPDGGAVELTAVHADGSVGQPHEQEVAAGRQVRLDVRELAEDGQRVAGLVITTTAGSVHAGLTQRSAQGISAVPVGAEPEQAAGIPVRVRP</sequence>
<protein>
    <recommendedName>
        <fullName evidence="5">Large extracellular alpha-helical protein</fullName>
    </recommendedName>
</protein>
<keyword evidence="2" id="KW-0472">Membrane</keyword>
<feature type="transmembrane region" description="Helical" evidence="2">
    <location>
        <begin position="50"/>
        <end position="72"/>
    </location>
</feature>
<keyword evidence="2" id="KW-1133">Transmembrane helix</keyword>
<accession>A0A1I7MPC5</accession>
<evidence type="ECO:0000313" key="4">
    <source>
        <dbReference type="Proteomes" id="UP000198881"/>
    </source>
</evidence>
<evidence type="ECO:0000313" key="3">
    <source>
        <dbReference type="EMBL" id="SFV23783.1"/>
    </source>
</evidence>
<keyword evidence="4" id="KW-1185">Reference proteome</keyword>
<dbReference type="AlphaFoldDB" id="A0A1I7MPC5"/>
<feature type="region of interest" description="Disordered" evidence="1">
    <location>
        <begin position="167"/>
        <end position="192"/>
    </location>
</feature>
<dbReference type="RefSeq" id="WP_091698109.1">
    <property type="nucleotide sequence ID" value="NZ_FPCG01000008.1"/>
</dbReference>
<name>A0A1I7MPC5_9MICC</name>
<evidence type="ECO:0000256" key="1">
    <source>
        <dbReference type="SAM" id="MobiDB-lite"/>
    </source>
</evidence>
<evidence type="ECO:0008006" key="5">
    <source>
        <dbReference type="Google" id="ProtNLM"/>
    </source>
</evidence>
<dbReference type="STRING" id="574650.SAMN04487966_108110"/>
<evidence type="ECO:0000256" key="2">
    <source>
        <dbReference type="SAM" id="Phobius"/>
    </source>
</evidence>
<reference evidence="3 4" key="1">
    <citation type="submission" date="2016-10" db="EMBL/GenBank/DDBJ databases">
        <authorList>
            <person name="de Groot N.N."/>
        </authorList>
    </citation>
    <scope>NUCLEOTIDE SEQUENCE [LARGE SCALE GENOMIC DNA]</scope>
    <source>
        <strain evidence="3 4">CGMCC 1.7054</strain>
    </source>
</reference>
<keyword evidence="2" id="KW-0812">Transmembrane</keyword>
<dbReference type="EMBL" id="FPCG01000008">
    <property type="protein sequence ID" value="SFV23783.1"/>
    <property type="molecule type" value="Genomic_DNA"/>
</dbReference>
<dbReference type="Pfam" id="PF18986">
    <property type="entry name" value="DUF5719"/>
    <property type="match status" value="1"/>
</dbReference>
<dbReference type="InterPro" id="IPR043777">
    <property type="entry name" value="DUF5719"/>
</dbReference>
<feature type="region of interest" description="Disordered" evidence="1">
    <location>
        <begin position="1"/>
        <end position="31"/>
    </location>
</feature>
<dbReference type="Proteomes" id="UP000198881">
    <property type="component" value="Unassembled WGS sequence"/>
</dbReference>
<organism evidence="3 4">
    <name type="scientific">Micrococcus terreus</name>
    <dbReference type="NCBI Taxonomy" id="574650"/>
    <lineage>
        <taxon>Bacteria</taxon>
        <taxon>Bacillati</taxon>
        <taxon>Actinomycetota</taxon>
        <taxon>Actinomycetes</taxon>
        <taxon>Micrococcales</taxon>
        <taxon>Micrococcaceae</taxon>
        <taxon>Micrococcus</taxon>
    </lineage>
</organism>
<gene>
    <name evidence="3" type="ORF">SAMN04487966_108110</name>
</gene>